<protein>
    <submittedName>
        <fullName evidence="1">Uncharacterized protein</fullName>
    </submittedName>
</protein>
<feature type="non-terminal residue" evidence="1">
    <location>
        <position position="99"/>
    </location>
</feature>
<dbReference type="EMBL" id="BARV01006356">
    <property type="protein sequence ID" value="GAI11727.1"/>
    <property type="molecule type" value="Genomic_DNA"/>
</dbReference>
<reference evidence="1" key="1">
    <citation type="journal article" date="2014" name="Front. Microbiol.">
        <title>High frequency of phylogenetically diverse reductive dehalogenase-homologous genes in deep subseafloor sedimentary metagenomes.</title>
        <authorList>
            <person name="Kawai M."/>
            <person name="Futagami T."/>
            <person name="Toyoda A."/>
            <person name="Takaki Y."/>
            <person name="Nishi S."/>
            <person name="Hori S."/>
            <person name="Arai W."/>
            <person name="Tsubouchi T."/>
            <person name="Morono Y."/>
            <person name="Uchiyama I."/>
            <person name="Ito T."/>
            <person name="Fujiyama A."/>
            <person name="Inagaki F."/>
            <person name="Takami H."/>
        </authorList>
    </citation>
    <scope>NUCLEOTIDE SEQUENCE</scope>
    <source>
        <strain evidence="1">Expedition CK06-06</strain>
    </source>
</reference>
<name>X1KXB9_9ZZZZ</name>
<gene>
    <name evidence="1" type="ORF">S06H3_13020</name>
</gene>
<sequence>MDEELERICINCHSYYPDRLDEPTEFGICLNDSDFEPYLDELLEKQNFNCCKELIARKKFDGNREVCQDFEMVEIEEDPILKQELEELAEDDNINEETI</sequence>
<dbReference type="AlphaFoldDB" id="X1KXB9"/>
<accession>X1KXB9</accession>
<organism evidence="1">
    <name type="scientific">marine sediment metagenome</name>
    <dbReference type="NCBI Taxonomy" id="412755"/>
    <lineage>
        <taxon>unclassified sequences</taxon>
        <taxon>metagenomes</taxon>
        <taxon>ecological metagenomes</taxon>
    </lineage>
</organism>
<evidence type="ECO:0000313" key="1">
    <source>
        <dbReference type="EMBL" id="GAI11727.1"/>
    </source>
</evidence>
<comment type="caution">
    <text evidence="1">The sequence shown here is derived from an EMBL/GenBank/DDBJ whole genome shotgun (WGS) entry which is preliminary data.</text>
</comment>
<proteinExistence type="predicted"/>